<reference evidence="7" key="1">
    <citation type="submission" date="2017-04" db="EMBL/GenBank/DDBJ databases">
        <title>Complete Genome Sequences of Twelve Strains of a Stable Defined Moderately Diverse Mouse Microbiota 2 (sDMDMm2).</title>
        <authorList>
            <person name="Uchimura Y."/>
            <person name="Wyss M."/>
            <person name="Brugiroux S."/>
            <person name="Limenitakis J.P."/>
            <person name="Stecher B."/>
            <person name="McCoy K.D."/>
            <person name="Macpherson A.J."/>
        </authorList>
    </citation>
    <scope>NUCLEOTIDE SEQUENCE</scope>
    <source>
        <strain evidence="7">YL58</strain>
    </source>
</reference>
<proteinExistence type="inferred from homology"/>
<dbReference type="PANTHER" id="PTHR35791">
    <property type="entry name" value="UPF0754 MEMBRANE PROTEIN YHEB"/>
    <property type="match status" value="1"/>
</dbReference>
<evidence type="ECO:0000256" key="1">
    <source>
        <dbReference type="ARBA" id="ARBA00004308"/>
    </source>
</evidence>
<sequence length="299" mass="32995">MEFLRLLAGPLIGAVIGYCTNYIAVKMLFRPLYPVKIGNWTLPFTPGIIPRGKSRLAKALGSAVGDHLITKKDLEDMLLSEGVKSTIVSRISQGIQNVQNSDDTVEGFLQHYVEQDDYETMRGKLEDFITDRITEGLDKLDVGAIIAEEGAREVKQKFQGSMVSMFLTDDLINSIAEPIGRKVGDYIRENGHVKIHPVVVGEIAAVESRRISDIVESLPLGEEKIRALVESIYVKFVGDKAGELAEKFQIAKVVEEKVNGMDVLEVENILMSIMKKELNAVINLGALIGFIIGLLNLLL</sequence>
<dbReference type="EMBL" id="CP015405">
    <property type="protein sequence ID" value="ANU76189.1"/>
    <property type="molecule type" value="Genomic_DNA"/>
</dbReference>
<evidence type="ECO:0000256" key="2">
    <source>
        <dbReference type="ARBA" id="ARBA00008053"/>
    </source>
</evidence>
<keyword evidence="3 6" id="KW-0812">Transmembrane</keyword>
<evidence type="ECO:0000256" key="4">
    <source>
        <dbReference type="ARBA" id="ARBA00022989"/>
    </source>
</evidence>
<evidence type="ECO:0000313" key="7">
    <source>
        <dbReference type="EMBL" id="ANU76189.1"/>
    </source>
</evidence>
<comment type="subcellular location">
    <subcellularLocation>
        <location evidence="1">Endomembrane system</location>
    </subcellularLocation>
</comment>
<dbReference type="PANTHER" id="PTHR35791:SF1">
    <property type="entry name" value="UPF0754 MEMBRANE PROTEIN YHEB"/>
    <property type="match status" value="1"/>
</dbReference>
<feature type="transmembrane region" description="Helical" evidence="6">
    <location>
        <begin position="6"/>
        <end position="25"/>
    </location>
</feature>
<evidence type="ECO:0000313" key="8">
    <source>
        <dbReference type="Proteomes" id="UP000092574"/>
    </source>
</evidence>
<comment type="similarity">
    <text evidence="2">Belongs to the UPF0754 family.</text>
</comment>
<evidence type="ECO:0000256" key="3">
    <source>
        <dbReference type="ARBA" id="ARBA00022692"/>
    </source>
</evidence>
<dbReference type="AlphaFoldDB" id="A0A1C7ICG7"/>
<dbReference type="KEGG" id="byl:A4V09_10660"/>
<accession>A0A1C7ICG7</accession>
<dbReference type="InterPro" id="IPR007383">
    <property type="entry name" value="DUF445"/>
</dbReference>
<protein>
    <recommendedName>
        <fullName evidence="9">DUF445 family protein</fullName>
    </recommendedName>
</protein>
<dbReference type="STRING" id="1796616.A4V09_10660"/>
<organism evidence="7 8">
    <name type="scientific">Blautia pseudococcoides</name>
    <dbReference type="NCBI Taxonomy" id="1796616"/>
    <lineage>
        <taxon>Bacteria</taxon>
        <taxon>Bacillati</taxon>
        <taxon>Bacillota</taxon>
        <taxon>Clostridia</taxon>
        <taxon>Lachnospirales</taxon>
        <taxon>Lachnospiraceae</taxon>
        <taxon>Blautia</taxon>
    </lineage>
</organism>
<keyword evidence="5 6" id="KW-0472">Membrane</keyword>
<keyword evidence="8" id="KW-1185">Reference proteome</keyword>
<keyword evidence="4 6" id="KW-1133">Transmembrane helix</keyword>
<dbReference type="RefSeq" id="WP_065542364.1">
    <property type="nucleotide sequence ID" value="NZ_CP015405.2"/>
</dbReference>
<feature type="transmembrane region" description="Helical" evidence="6">
    <location>
        <begin position="280"/>
        <end position="298"/>
    </location>
</feature>
<name>A0A1C7ICG7_9FIRM</name>
<dbReference type="OrthoDB" id="9787430at2"/>
<evidence type="ECO:0000256" key="5">
    <source>
        <dbReference type="ARBA" id="ARBA00023136"/>
    </source>
</evidence>
<dbReference type="Proteomes" id="UP000092574">
    <property type="component" value="Chromosome"/>
</dbReference>
<gene>
    <name evidence="7" type="ORF">A4V09_10660</name>
</gene>
<dbReference type="GO" id="GO:0012505">
    <property type="term" value="C:endomembrane system"/>
    <property type="evidence" value="ECO:0007669"/>
    <property type="project" value="UniProtKB-SubCell"/>
</dbReference>
<evidence type="ECO:0000256" key="6">
    <source>
        <dbReference type="SAM" id="Phobius"/>
    </source>
</evidence>
<evidence type="ECO:0008006" key="9">
    <source>
        <dbReference type="Google" id="ProtNLM"/>
    </source>
</evidence>
<dbReference type="Pfam" id="PF04286">
    <property type="entry name" value="DUF445"/>
    <property type="match status" value="2"/>
</dbReference>